<dbReference type="SMART" id="SM00339">
    <property type="entry name" value="FH"/>
    <property type="match status" value="1"/>
</dbReference>
<dbReference type="InterPro" id="IPR001766">
    <property type="entry name" value="Fork_head_dom"/>
</dbReference>
<feature type="domain" description="Fork-head" evidence="3">
    <location>
        <begin position="89"/>
        <end position="182"/>
    </location>
</feature>
<dbReference type="PANTHER" id="PTHR47316:SF1">
    <property type="entry name" value="FORKHEAD BOX PROTEIN H1"/>
    <property type="match status" value="1"/>
</dbReference>
<protein>
    <submittedName>
        <fullName evidence="4">Forkhead box protein H1</fullName>
    </submittedName>
</protein>
<gene>
    <name evidence="4" type="ORF">H4Q32_005903</name>
</gene>
<keyword evidence="2" id="KW-0539">Nucleus</keyword>
<name>A0ABQ8LPQ6_LABRO</name>
<dbReference type="Proteomes" id="UP000830375">
    <property type="component" value="Unassembled WGS sequence"/>
</dbReference>
<evidence type="ECO:0000313" key="5">
    <source>
        <dbReference type="Proteomes" id="UP000830375"/>
    </source>
</evidence>
<proteinExistence type="predicted"/>
<keyword evidence="5" id="KW-1185">Reference proteome</keyword>
<dbReference type="InterPro" id="IPR036388">
    <property type="entry name" value="WH-like_DNA-bd_sf"/>
</dbReference>
<dbReference type="PANTHER" id="PTHR47316">
    <property type="entry name" value="FORKHEAD BOX PROTEIN H1"/>
    <property type="match status" value="1"/>
</dbReference>
<feature type="DNA-binding region" description="Fork-head" evidence="2">
    <location>
        <begin position="89"/>
        <end position="182"/>
    </location>
</feature>
<dbReference type="PROSITE" id="PS50039">
    <property type="entry name" value="FORK_HEAD_3"/>
    <property type="match status" value="1"/>
</dbReference>
<dbReference type="EMBL" id="JACTAM010000019">
    <property type="protein sequence ID" value="KAI2652645.1"/>
    <property type="molecule type" value="Genomic_DNA"/>
</dbReference>
<keyword evidence="1 2" id="KW-0238">DNA-binding</keyword>
<comment type="subcellular location">
    <subcellularLocation>
        <location evidence="2">Nucleus</location>
    </subcellularLocation>
</comment>
<reference evidence="4 5" key="1">
    <citation type="submission" date="2022-01" db="EMBL/GenBank/DDBJ databases">
        <title>A high-quality chromosome-level genome assembly of rohu carp, Labeo rohita.</title>
        <authorList>
            <person name="Arick M.A. II"/>
            <person name="Hsu C.-Y."/>
            <person name="Magbanua Z."/>
            <person name="Pechanova O."/>
            <person name="Grover C."/>
            <person name="Miller E."/>
            <person name="Thrash A."/>
            <person name="Ezzel L."/>
            <person name="Alam S."/>
            <person name="Benzie J."/>
            <person name="Hamilton M."/>
            <person name="Karsi A."/>
            <person name="Lawrence M.L."/>
            <person name="Peterson D.G."/>
        </authorList>
    </citation>
    <scope>NUCLEOTIDE SEQUENCE [LARGE SCALE GENOMIC DNA]</scope>
    <source>
        <strain evidence="5">BAU-BD-2019</strain>
        <tissue evidence="4">Blood</tissue>
    </source>
</reference>
<dbReference type="InterPro" id="IPR052327">
    <property type="entry name" value="Activin_resp_transcr_regulator"/>
</dbReference>
<evidence type="ECO:0000313" key="4">
    <source>
        <dbReference type="EMBL" id="KAI2652645.1"/>
    </source>
</evidence>
<evidence type="ECO:0000259" key="3">
    <source>
        <dbReference type="PROSITE" id="PS50039"/>
    </source>
</evidence>
<dbReference type="InterPro" id="IPR036390">
    <property type="entry name" value="WH_DNA-bd_sf"/>
</dbReference>
<evidence type="ECO:0000256" key="2">
    <source>
        <dbReference type="PROSITE-ProRule" id="PRU00089"/>
    </source>
</evidence>
<accession>A0ABQ8LPQ6</accession>
<dbReference type="SUPFAM" id="SSF46785">
    <property type="entry name" value="Winged helix' DNA-binding domain"/>
    <property type="match status" value="1"/>
</dbReference>
<sequence>MCFIDAAGARRHAAGKQRPREAQTCTLCNKEPGKRICGPRKCRPCKRKTWDWPGHQLHDRHSLSLQMFSEMQRERADMLVRRKYKRYSKQKMTYLGLIAYVIQNAPQKKLTFYELMNAVTIFVDGDRKGLENNIRVCLSSNNCFVKVPINPECPNAKRNFWKVDDSKITPKILRRHFSGLRNVFPDFYENIEIPSVKNVTENRATCKRPEVEQKFTSPFSIESLLQRESSPPVRHTPALCATRNLENASVGIANGDRGLGSKRRTWNWPHQTSYSSFSRPYSHISFPIYSLGYMNDGCSPSSEPFKRMCSVSELPYCTAPESIRHFRQFTPNAVAYM</sequence>
<dbReference type="Gene3D" id="1.10.10.10">
    <property type="entry name" value="Winged helix-like DNA-binding domain superfamily/Winged helix DNA-binding domain"/>
    <property type="match status" value="1"/>
</dbReference>
<organism evidence="4 5">
    <name type="scientific">Labeo rohita</name>
    <name type="common">Indian major carp</name>
    <name type="synonym">Cyprinus rohita</name>
    <dbReference type="NCBI Taxonomy" id="84645"/>
    <lineage>
        <taxon>Eukaryota</taxon>
        <taxon>Metazoa</taxon>
        <taxon>Chordata</taxon>
        <taxon>Craniata</taxon>
        <taxon>Vertebrata</taxon>
        <taxon>Euteleostomi</taxon>
        <taxon>Actinopterygii</taxon>
        <taxon>Neopterygii</taxon>
        <taxon>Teleostei</taxon>
        <taxon>Ostariophysi</taxon>
        <taxon>Cypriniformes</taxon>
        <taxon>Cyprinidae</taxon>
        <taxon>Labeoninae</taxon>
        <taxon>Labeonini</taxon>
        <taxon>Labeo</taxon>
    </lineage>
</organism>
<comment type="caution">
    <text evidence="4">The sequence shown here is derived from an EMBL/GenBank/DDBJ whole genome shotgun (WGS) entry which is preliminary data.</text>
</comment>
<dbReference type="Pfam" id="PF00250">
    <property type="entry name" value="Forkhead"/>
    <property type="match status" value="1"/>
</dbReference>
<evidence type="ECO:0000256" key="1">
    <source>
        <dbReference type="ARBA" id="ARBA00023125"/>
    </source>
</evidence>